<evidence type="ECO:0000256" key="4">
    <source>
        <dbReference type="RuleBase" id="RU003426"/>
    </source>
</evidence>
<accession>A0A388KEQ1</accession>
<dbReference type="Gene3D" id="3.40.50.10380">
    <property type="entry name" value="Malic enzyme, N-terminal domain"/>
    <property type="match status" value="2"/>
</dbReference>
<proteinExistence type="inferred from homology"/>
<dbReference type="GO" id="GO:0004473">
    <property type="term" value="F:malate dehydrogenase (decarboxylating) (NADP+) activity"/>
    <property type="evidence" value="ECO:0007669"/>
    <property type="project" value="TreeGrafter"/>
</dbReference>
<comment type="similarity">
    <text evidence="2 4">Belongs to the malic enzymes family.</text>
</comment>
<evidence type="ECO:0000256" key="3">
    <source>
        <dbReference type="ARBA" id="ARBA00022723"/>
    </source>
</evidence>
<dbReference type="SMART" id="SM01274">
    <property type="entry name" value="malic"/>
    <property type="match status" value="2"/>
</dbReference>
<evidence type="ECO:0000313" key="7">
    <source>
        <dbReference type="EMBL" id="GBG68534.1"/>
    </source>
</evidence>
<dbReference type="InterPro" id="IPR012301">
    <property type="entry name" value="Malic_N_dom"/>
</dbReference>
<sequence length="1025" mass="113019">MSSIRQQKTDLDRYLLLRELREKDENLFYRVLMTNAQELLPHVYTPTVGEACQKYSKLPIKTHGIILTPADKGKILDKLKAWPEKDIRVIVATDGERILGLGDLGYNGMGISEGKILLYSIIAGVDPQVCLPIGIDVGTNNQSLLDEPEYKGLRQRRLRGPEYEALIDELLTAVRALPSHVLFQFEDFGNTTAFKHLAKYRGVQCCFNDDIQGTACITLAGILSALRVTKQPLGAQQRVLFLGAGEAGTGIAELIAMAIVKRTGIPIEEARKACFFMDSKGLVCKSRLAELQHHKIPFAHDIPYQSSLVDTIKTIRPTVLIGASTMAGAFTKEVVELMCEINERPIIFPLSNPTSKAECTYKDAFEWSKGKVVFASGSPFAPLVAADGTTHYPAQANNAYVFGPIGMAALLTNCKYITDEVFMETAEVLAELSPHDKLEQGMLFPLFTEIKNFVAILIGKTAEFIVNAGLAESAEASKVSDWIAHAKQAMFQPLPGRVPHTEIKEMAAPVIVEKDVEELVAMRKQPTDLDRYLYVRHLQDNQPERFFKLLMHHAQELLPYVYTPTVGEACQKYHKLPFTTRGMYIRPENRGHILEMLKAWPHQDIKVVVVTDGERILGLGDQGAGGMGISEGKILLYTAMAGVNPSNCLPVTLDVGTNRETLLEDPEYKGLREKRLRGPAYDELVHEFVTALYEWQPHLLLQFEDFGNCNAFRLLDRYRPDYCSFNDDIQGTACVVLAGLVAGLRVTGRPLDQQKVLFLGAGEAGVGIGDLIAMAMVQKHGLSIEEARKHCFYVDSKGLVCKSRTDLQAHKVAFAHDIPFQPSLLEAVKAIRPTAIIGVSTIAGAFTEEIVRLMADINERPIVFPLSNPTSKAECTYVDAMAWTDEKVVFASGSPFPSLVGHVSGHTFYPAQANNAYVFGPIGMAAVLTKCKCITDGVFLKAADVLGSLTPESRLQSGMLFPAFSDMKVVSPQLIAQLCEYILETGLGTEPEDKGDADWLSYVKSKMFTPEPFPRCLVLPGKAAQ</sequence>
<dbReference type="STRING" id="69332.A0A388KEQ1"/>
<dbReference type="Pfam" id="PF03949">
    <property type="entry name" value="Malic_M"/>
    <property type="match status" value="2"/>
</dbReference>
<dbReference type="Pfam" id="PF00390">
    <property type="entry name" value="malic"/>
    <property type="match status" value="2"/>
</dbReference>
<dbReference type="PROSITE" id="PS00331">
    <property type="entry name" value="MALIC_ENZYMES"/>
    <property type="match status" value="2"/>
</dbReference>
<dbReference type="OMA" id="HNWIDEG"/>
<dbReference type="PANTHER" id="PTHR23406:SF68">
    <property type="entry name" value="MALIC ENZYME"/>
    <property type="match status" value="1"/>
</dbReference>
<dbReference type="FunFam" id="3.40.50.720:FF:000635">
    <property type="entry name" value="NADP-dependent malic enzyme"/>
    <property type="match status" value="2"/>
</dbReference>
<evidence type="ECO:0000259" key="6">
    <source>
        <dbReference type="SMART" id="SM01274"/>
    </source>
</evidence>
<dbReference type="AlphaFoldDB" id="A0A388KEQ1"/>
<feature type="domain" description="Malic enzyme NAD-binding" evidence="5">
    <location>
        <begin position="729"/>
        <end position="983"/>
    </location>
</feature>
<dbReference type="OrthoDB" id="5365701at2759"/>
<evidence type="ECO:0000256" key="2">
    <source>
        <dbReference type="ARBA" id="ARBA00008785"/>
    </source>
</evidence>
<dbReference type="InterPro" id="IPR015884">
    <property type="entry name" value="Malic_enzyme_CS"/>
</dbReference>
<evidence type="ECO:0000313" key="8">
    <source>
        <dbReference type="Proteomes" id="UP000265515"/>
    </source>
</evidence>
<dbReference type="PRINTS" id="PR00072">
    <property type="entry name" value="MALOXRDTASE"/>
</dbReference>
<dbReference type="SMART" id="SM00919">
    <property type="entry name" value="Malic_M"/>
    <property type="match status" value="2"/>
</dbReference>
<gene>
    <name evidence="7" type="ORF">CBR_g3078</name>
</gene>
<dbReference type="GO" id="GO:0006108">
    <property type="term" value="P:malate metabolic process"/>
    <property type="evidence" value="ECO:0007669"/>
    <property type="project" value="TreeGrafter"/>
</dbReference>
<dbReference type="CDD" id="cd05312">
    <property type="entry name" value="NAD_bind_1_malic_enz"/>
    <property type="match status" value="1"/>
</dbReference>
<feature type="domain" description="Malic enzyme NAD-binding" evidence="5">
    <location>
        <begin position="211"/>
        <end position="463"/>
    </location>
</feature>
<evidence type="ECO:0000259" key="5">
    <source>
        <dbReference type="SMART" id="SM00919"/>
    </source>
</evidence>
<name>A0A388KEQ1_CHABU</name>
<dbReference type="InterPro" id="IPR001891">
    <property type="entry name" value="Malic_OxRdtase"/>
</dbReference>
<dbReference type="InterPro" id="IPR037062">
    <property type="entry name" value="Malic_N_dom_sf"/>
</dbReference>
<organism evidence="7 8">
    <name type="scientific">Chara braunii</name>
    <name type="common">Braun's stonewort</name>
    <dbReference type="NCBI Taxonomy" id="69332"/>
    <lineage>
        <taxon>Eukaryota</taxon>
        <taxon>Viridiplantae</taxon>
        <taxon>Streptophyta</taxon>
        <taxon>Charophyceae</taxon>
        <taxon>Charales</taxon>
        <taxon>Characeae</taxon>
        <taxon>Chara</taxon>
    </lineage>
</organism>
<keyword evidence="8" id="KW-1185">Reference proteome</keyword>
<dbReference type="InterPro" id="IPR036291">
    <property type="entry name" value="NAD(P)-bd_dom_sf"/>
</dbReference>
<reference evidence="7 8" key="1">
    <citation type="journal article" date="2018" name="Cell">
        <title>The Chara Genome: Secondary Complexity and Implications for Plant Terrestrialization.</title>
        <authorList>
            <person name="Nishiyama T."/>
            <person name="Sakayama H."/>
            <person name="Vries J.D."/>
            <person name="Buschmann H."/>
            <person name="Saint-Marcoux D."/>
            <person name="Ullrich K.K."/>
            <person name="Haas F.B."/>
            <person name="Vanderstraeten L."/>
            <person name="Becker D."/>
            <person name="Lang D."/>
            <person name="Vosolsobe S."/>
            <person name="Rombauts S."/>
            <person name="Wilhelmsson P.K.I."/>
            <person name="Janitza P."/>
            <person name="Kern R."/>
            <person name="Heyl A."/>
            <person name="Rumpler F."/>
            <person name="Villalobos L.I.A.C."/>
            <person name="Clay J.M."/>
            <person name="Skokan R."/>
            <person name="Toyoda A."/>
            <person name="Suzuki Y."/>
            <person name="Kagoshima H."/>
            <person name="Schijlen E."/>
            <person name="Tajeshwar N."/>
            <person name="Catarino B."/>
            <person name="Hetherington A.J."/>
            <person name="Saltykova A."/>
            <person name="Bonnot C."/>
            <person name="Breuninger H."/>
            <person name="Symeonidi A."/>
            <person name="Radhakrishnan G.V."/>
            <person name="Van Nieuwerburgh F."/>
            <person name="Deforce D."/>
            <person name="Chang C."/>
            <person name="Karol K.G."/>
            <person name="Hedrich R."/>
            <person name="Ulvskov P."/>
            <person name="Glockner G."/>
            <person name="Delwiche C.F."/>
            <person name="Petrasek J."/>
            <person name="Van de Peer Y."/>
            <person name="Friml J."/>
            <person name="Beilby M."/>
            <person name="Dolan L."/>
            <person name="Kohara Y."/>
            <person name="Sugano S."/>
            <person name="Fujiyama A."/>
            <person name="Delaux P.-M."/>
            <person name="Quint M."/>
            <person name="TheiBen G."/>
            <person name="Hagemann M."/>
            <person name="Harholt J."/>
            <person name="Dunand C."/>
            <person name="Zachgo S."/>
            <person name="Langdale J."/>
            <person name="Maumus F."/>
            <person name="Straeten D.V.D."/>
            <person name="Gould S.B."/>
            <person name="Rensing S.A."/>
        </authorList>
    </citation>
    <scope>NUCLEOTIDE SEQUENCE [LARGE SCALE GENOMIC DNA]</scope>
    <source>
        <strain evidence="7 8">S276</strain>
    </source>
</reference>
<keyword evidence="4" id="KW-0560">Oxidoreductase</keyword>
<dbReference type="PANTHER" id="PTHR23406">
    <property type="entry name" value="MALIC ENZYME-RELATED"/>
    <property type="match status" value="1"/>
</dbReference>
<dbReference type="Gene3D" id="3.40.50.720">
    <property type="entry name" value="NAD(P)-binding Rossmann-like Domain"/>
    <property type="match status" value="2"/>
</dbReference>
<feature type="domain" description="Malic enzyme N-terminal" evidence="6">
    <location>
        <begin position="539"/>
        <end position="719"/>
    </location>
</feature>
<dbReference type="Proteomes" id="UP000265515">
    <property type="component" value="Unassembled WGS sequence"/>
</dbReference>
<dbReference type="Gramene" id="GBG68534">
    <property type="protein sequence ID" value="GBG68534"/>
    <property type="gene ID" value="CBR_g3078"/>
</dbReference>
<comment type="cofactor">
    <cofactor evidence="1">
        <name>Mn(2+)</name>
        <dbReference type="ChEBI" id="CHEBI:29035"/>
    </cofactor>
</comment>
<dbReference type="SUPFAM" id="SSF51735">
    <property type="entry name" value="NAD(P)-binding Rossmann-fold domains"/>
    <property type="match status" value="2"/>
</dbReference>
<protein>
    <recommendedName>
        <fullName evidence="4">Malic enzyme</fullName>
    </recommendedName>
</protein>
<dbReference type="GO" id="GO:0046872">
    <property type="term" value="F:metal ion binding"/>
    <property type="evidence" value="ECO:0007669"/>
    <property type="project" value="UniProtKB-KW"/>
</dbReference>
<evidence type="ECO:0000256" key="1">
    <source>
        <dbReference type="ARBA" id="ARBA00001936"/>
    </source>
</evidence>
<dbReference type="GO" id="GO:0051287">
    <property type="term" value="F:NAD binding"/>
    <property type="evidence" value="ECO:0007669"/>
    <property type="project" value="InterPro"/>
</dbReference>
<dbReference type="InterPro" id="IPR012302">
    <property type="entry name" value="Malic_NAD-bd"/>
</dbReference>
<dbReference type="EMBL" id="BFEA01000101">
    <property type="protein sequence ID" value="GBG68534.1"/>
    <property type="molecule type" value="Genomic_DNA"/>
</dbReference>
<comment type="caution">
    <text evidence="7">The sequence shown here is derived from an EMBL/GenBank/DDBJ whole genome shotgun (WGS) entry which is preliminary data.</text>
</comment>
<dbReference type="InterPro" id="IPR046346">
    <property type="entry name" value="Aminoacid_DH-like_N_sf"/>
</dbReference>
<keyword evidence="3 4" id="KW-0479">Metal-binding</keyword>
<dbReference type="SUPFAM" id="SSF53223">
    <property type="entry name" value="Aminoacid dehydrogenase-like, N-terminal domain"/>
    <property type="match status" value="2"/>
</dbReference>
<dbReference type="NCBIfam" id="NF010052">
    <property type="entry name" value="PRK13529.1"/>
    <property type="match status" value="2"/>
</dbReference>
<feature type="domain" description="Malic enzyme N-terminal" evidence="6">
    <location>
        <begin position="21"/>
        <end position="201"/>
    </location>
</feature>